<dbReference type="AlphaFoldDB" id="A0A0F8Y890"/>
<accession>A0A0F8Y890</accession>
<dbReference type="EMBL" id="LAZR01054859">
    <property type="protein sequence ID" value="KKK77642.1"/>
    <property type="molecule type" value="Genomic_DNA"/>
</dbReference>
<sequence>MANRRVMTDSGEVSFDEMLTLRCKYCANELKWCTTLPAPNAVVYVASCCGVLYQGKAETIMLEIEDTRMISVSVCKCGHEKAEHDRDKGCA</sequence>
<proteinExistence type="predicted"/>
<reference evidence="1" key="1">
    <citation type="journal article" date="2015" name="Nature">
        <title>Complex archaea that bridge the gap between prokaryotes and eukaryotes.</title>
        <authorList>
            <person name="Spang A."/>
            <person name="Saw J.H."/>
            <person name="Jorgensen S.L."/>
            <person name="Zaremba-Niedzwiedzka K."/>
            <person name="Martijn J."/>
            <person name="Lind A.E."/>
            <person name="van Eijk R."/>
            <person name="Schleper C."/>
            <person name="Guy L."/>
            <person name="Ettema T.J."/>
        </authorList>
    </citation>
    <scope>NUCLEOTIDE SEQUENCE</scope>
</reference>
<comment type="caution">
    <text evidence="1">The sequence shown here is derived from an EMBL/GenBank/DDBJ whole genome shotgun (WGS) entry which is preliminary data.</text>
</comment>
<name>A0A0F8Y890_9ZZZZ</name>
<organism evidence="1">
    <name type="scientific">marine sediment metagenome</name>
    <dbReference type="NCBI Taxonomy" id="412755"/>
    <lineage>
        <taxon>unclassified sequences</taxon>
        <taxon>metagenomes</taxon>
        <taxon>ecological metagenomes</taxon>
    </lineage>
</organism>
<gene>
    <name evidence="1" type="ORF">LCGC14_2851530</name>
</gene>
<protein>
    <submittedName>
        <fullName evidence="1">Uncharacterized protein</fullName>
    </submittedName>
</protein>
<evidence type="ECO:0000313" key="1">
    <source>
        <dbReference type="EMBL" id="KKK77642.1"/>
    </source>
</evidence>